<reference evidence="6 7" key="1">
    <citation type="submission" date="2013-03" db="EMBL/GenBank/DDBJ databases">
        <title>Reference genome for the Human Microbiome Project.</title>
        <authorList>
            <person name="Aqrawi P."/>
            <person name="Ayvaz T."/>
            <person name="Bess C."/>
            <person name="Blankenburg K."/>
            <person name="Coyle M."/>
            <person name="Deng J."/>
            <person name="Forbes L."/>
            <person name="Fowler G."/>
            <person name="Francisco L."/>
            <person name="Fu Q."/>
            <person name="Gibbs R."/>
            <person name="Gross S."/>
            <person name="Gubbala S."/>
            <person name="Hale W."/>
            <person name="Hemphill L."/>
            <person name="Highlander S."/>
            <person name="Hirani K."/>
            <person name="Jackson L."/>
            <person name="Jakkamsetti A."/>
            <person name="Javaid M."/>
            <person name="Jayaseelan J.C."/>
            <person name="Jiang H."/>
            <person name="Joshi V."/>
            <person name="Korchina V."/>
            <person name="Kovar C."/>
            <person name="Lara F."/>
            <person name="Lee S."/>
            <person name="Liu Y."/>
            <person name="Mata R."/>
            <person name="Mathew T."/>
            <person name="Munidasa M."/>
            <person name="Muzny D."/>
            <person name="Nazareth L."/>
            <person name="Ngo R."/>
            <person name="Nguyen L."/>
            <person name="Nguyen N."/>
            <person name="Okwuonu G."/>
            <person name="Ongeri F."/>
            <person name="Palculict T."/>
            <person name="Patil S."/>
            <person name="Petrosino J."/>
            <person name="Pham C."/>
            <person name="Pham P."/>
            <person name="Pu L.-L."/>
            <person name="Qin X."/>
            <person name="Qu J."/>
            <person name="Reid J."/>
            <person name="Ross M."/>
            <person name="Ruth R."/>
            <person name="Saada N."/>
            <person name="San Lucas F."/>
            <person name="Santibanez J."/>
            <person name="Shang Y."/>
            <person name="Simmons D."/>
            <person name="Song X.-Z."/>
            <person name="Tang L.-Y."/>
            <person name="Thornton R."/>
            <person name="Warren J."/>
            <person name="Weissenberger G."/>
            <person name="Wilczek-Boney K."/>
            <person name="Worley K."/>
            <person name="Youmans B."/>
            <person name="Zhang J."/>
            <person name="Zhang L."/>
            <person name="Zhao Z."/>
            <person name="Zhou C."/>
            <person name="Zhu D."/>
            <person name="Zhu Y."/>
        </authorList>
    </citation>
    <scope>NUCLEOTIDE SEQUENCE [LARGE SCALE GENOMIC DNA]</scope>
    <source>
        <strain evidence="6 7">F0333</strain>
    </source>
</reference>
<evidence type="ECO:0000256" key="2">
    <source>
        <dbReference type="ARBA" id="ARBA00022723"/>
    </source>
</evidence>
<dbReference type="OrthoDB" id="25607at2"/>
<keyword evidence="3" id="KW-0378">Hydrolase</keyword>
<dbReference type="Proteomes" id="UP000013015">
    <property type="component" value="Unassembled WGS sequence"/>
</dbReference>
<keyword evidence="2" id="KW-0479">Metal-binding</keyword>
<keyword evidence="4" id="KW-0460">Magnesium</keyword>
<dbReference type="RefSeq" id="WP_005962538.1">
    <property type="nucleotide sequence ID" value="NZ_CP040505.1"/>
</dbReference>
<keyword evidence="5" id="KW-0812">Transmembrane</keyword>
<dbReference type="InterPro" id="IPR050582">
    <property type="entry name" value="HAD-like_SerB"/>
</dbReference>
<dbReference type="AlphaFoldDB" id="N6W6V9"/>
<evidence type="ECO:0000256" key="1">
    <source>
        <dbReference type="ARBA" id="ARBA00009184"/>
    </source>
</evidence>
<dbReference type="STRING" id="888050.HMPREF9004_0809"/>
<evidence type="ECO:0000256" key="5">
    <source>
        <dbReference type="SAM" id="Phobius"/>
    </source>
</evidence>
<keyword evidence="5" id="KW-1133">Transmembrane helix</keyword>
<dbReference type="PANTHER" id="PTHR43344">
    <property type="entry name" value="PHOSPHOSERINE PHOSPHATASE"/>
    <property type="match status" value="1"/>
</dbReference>
<evidence type="ECO:0000313" key="6">
    <source>
        <dbReference type="EMBL" id="ENO18240.1"/>
    </source>
</evidence>
<dbReference type="InterPro" id="IPR036412">
    <property type="entry name" value="HAD-like_sf"/>
</dbReference>
<sequence>MPDLLSPLSTAPHKSAAFFDLDKTILATASSMALRGPFVDAGLVTRRAAIMSVLVHLPYILRGADENRMNEMAKTLGDLAKGIDARRLEATVEESLDSVIDPVCYLEALEEITRHQAEGRPVIVASASALEVVRPIAKRLGADGILATIVAKDEEGAFAGEILHFNQAEGKARACAELAAERGWNLAECWAYSDSISDEPLLASVGHPVAVNPDRALRKIAEEREWRIERFEKKARVGRALPRPPRKAVFGLGCALLAVSVAVSVSLRRTSV</sequence>
<comment type="similarity">
    <text evidence="1">Belongs to the HAD-like hydrolase superfamily. SerB family.</text>
</comment>
<name>N6W6V9_9ACTO</name>
<dbReference type="PANTHER" id="PTHR43344:SF13">
    <property type="entry name" value="PHOSPHATASE RV3661-RELATED"/>
    <property type="match status" value="1"/>
</dbReference>
<organism evidence="6 7">
    <name type="scientific">Schaalia cardiffensis F0333</name>
    <dbReference type="NCBI Taxonomy" id="888050"/>
    <lineage>
        <taxon>Bacteria</taxon>
        <taxon>Bacillati</taxon>
        <taxon>Actinomycetota</taxon>
        <taxon>Actinomycetes</taxon>
        <taxon>Actinomycetales</taxon>
        <taxon>Actinomycetaceae</taxon>
        <taxon>Schaalia</taxon>
    </lineage>
</organism>
<evidence type="ECO:0000313" key="7">
    <source>
        <dbReference type="Proteomes" id="UP000013015"/>
    </source>
</evidence>
<dbReference type="GO" id="GO:0046872">
    <property type="term" value="F:metal ion binding"/>
    <property type="evidence" value="ECO:0007669"/>
    <property type="project" value="UniProtKB-KW"/>
</dbReference>
<dbReference type="eggNOG" id="COG0560">
    <property type="taxonomic scope" value="Bacteria"/>
</dbReference>
<dbReference type="PATRIC" id="fig|888050.3.peg.767"/>
<dbReference type="Gene3D" id="3.40.50.1000">
    <property type="entry name" value="HAD superfamily/HAD-like"/>
    <property type="match status" value="1"/>
</dbReference>
<dbReference type="Pfam" id="PF12710">
    <property type="entry name" value="HAD"/>
    <property type="match status" value="1"/>
</dbReference>
<protein>
    <submittedName>
        <fullName evidence="6">SerB family protein</fullName>
    </submittedName>
</protein>
<dbReference type="CDD" id="cd02612">
    <property type="entry name" value="HAD_PGPPase"/>
    <property type="match status" value="1"/>
</dbReference>
<dbReference type="HOGENOM" id="CLU_052657_1_0_11"/>
<proteinExistence type="inferred from homology"/>
<dbReference type="NCBIfam" id="TIGR01490">
    <property type="entry name" value="HAD-SF-IB-hyp1"/>
    <property type="match status" value="1"/>
</dbReference>
<evidence type="ECO:0000256" key="4">
    <source>
        <dbReference type="ARBA" id="ARBA00022842"/>
    </source>
</evidence>
<feature type="transmembrane region" description="Helical" evidence="5">
    <location>
        <begin position="248"/>
        <end position="267"/>
    </location>
</feature>
<keyword evidence="7" id="KW-1185">Reference proteome</keyword>
<dbReference type="EMBL" id="AQHZ01000015">
    <property type="protein sequence ID" value="ENO18240.1"/>
    <property type="molecule type" value="Genomic_DNA"/>
</dbReference>
<dbReference type="InterPro" id="IPR023214">
    <property type="entry name" value="HAD_sf"/>
</dbReference>
<keyword evidence="5" id="KW-0472">Membrane</keyword>
<dbReference type="GO" id="GO:0016787">
    <property type="term" value="F:hydrolase activity"/>
    <property type="evidence" value="ECO:0007669"/>
    <property type="project" value="UniProtKB-KW"/>
</dbReference>
<dbReference type="Gene3D" id="1.20.1440.100">
    <property type="entry name" value="SG protein - dephosphorylation function"/>
    <property type="match status" value="1"/>
</dbReference>
<dbReference type="SUPFAM" id="SSF56784">
    <property type="entry name" value="HAD-like"/>
    <property type="match status" value="1"/>
</dbReference>
<gene>
    <name evidence="6" type="ORF">HMPREF9004_0809</name>
</gene>
<comment type="caution">
    <text evidence="6">The sequence shown here is derived from an EMBL/GenBank/DDBJ whole genome shotgun (WGS) entry which is preliminary data.</text>
</comment>
<evidence type="ECO:0000256" key="3">
    <source>
        <dbReference type="ARBA" id="ARBA00022801"/>
    </source>
</evidence>
<accession>N6W6V9</accession>
<dbReference type="InterPro" id="IPR006385">
    <property type="entry name" value="HAD_hydro_SerB1"/>
</dbReference>